<dbReference type="OrthoDB" id="3210850at2759"/>
<dbReference type="PANTHER" id="PTHR38848">
    <property type="entry name" value="G-PROTEIN COUPLED RECEPTORS FAMILY 3 PROFILE DOMAIN-CONTAINING PROTEIN"/>
    <property type="match status" value="1"/>
</dbReference>
<organism evidence="2 3">
    <name type="scientific">Cryoendolithus antarcticus</name>
    <dbReference type="NCBI Taxonomy" id="1507870"/>
    <lineage>
        <taxon>Eukaryota</taxon>
        <taxon>Fungi</taxon>
        <taxon>Dikarya</taxon>
        <taxon>Ascomycota</taxon>
        <taxon>Pezizomycotina</taxon>
        <taxon>Dothideomycetes</taxon>
        <taxon>Dothideomycetidae</taxon>
        <taxon>Cladosporiales</taxon>
        <taxon>Cladosporiaceae</taxon>
        <taxon>Cryoendolithus</taxon>
    </lineage>
</organism>
<feature type="transmembrane region" description="Helical" evidence="1">
    <location>
        <begin position="138"/>
        <end position="159"/>
    </location>
</feature>
<dbReference type="PANTHER" id="PTHR38848:SF3">
    <property type="entry name" value="G-PROTEIN COUPLED RECEPTORS FAMILY 3 PROFILE DOMAIN-CONTAINING PROTEIN"/>
    <property type="match status" value="1"/>
</dbReference>
<accession>A0A1V8T0H6</accession>
<evidence type="ECO:0000313" key="3">
    <source>
        <dbReference type="Proteomes" id="UP000192596"/>
    </source>
</evidence>
<keyword evidence="1" id="KW-0812">Transmembrane</keyword>
<feature type="transmembrane region" description="Helical" evidence="1">
    <location>
        <begin position="55"/>
        <end position="75"/>
    </location>
</feature>
<reference evidence="3" key="1">
    <citation type="submission" date="2017-03" db="EMBL/GenBank/DDBJ databases">
        <title>Genomes of endolithic fungi from Antarctica.</title>
        <authorList>
            <person name="Coleine C."/>
            <person name="Masonjones S."/>
            <person name="Stajich J.E."/>
        </authorList>
    </citation>
    <scope>NUCLEOTIDE SEQUENCE [LARGE SCALE GENOMIC DNA]</scope>
    <source>
        <strain evidence="3">CCFEE 5527</strain>
    </source>
</reference>
<feature type="transmembrane region" description="Helical" evidence="1">
    <location>
        <begin position="95"/>
        <end position="118"/>
    </location>
</feature>
<dbReference type="Proteomes" id="UP000192596">
    <property type="component" value="Unassembled WGS sequence"/>
</dbReference>
<dbReference type="AlphaFoldDB" id="A0A1V8T0H6"/>
<comment type="caution">
    <text evidence="2">The sequence shown here is derived from an EMBL/GenBank/DDBJ whole genome shotgun (WGS) entry which is preliminary data.</text>
</comment>
<evidence type="ECO:0000313" key="2">
    <source>
        <dbReference type="EMBL" id="OQO04662.1"/>
    </source>
</evidence>
<keyword evidence="3" id="KW-1185">Reference proteome</keyword>
<keyword evidence="1" id="KW-1133">Transmembrane helix</keyword>
<sequence>MQDPASDLIRLHKIKDTSLIRILVLLLTTVAIAFVAIAEVLEAGFDLDTIGSCRAAIYLCIILYVGSKVLVQLFLVERVHIINTHLHSRRQDRLWILSIAILAVGFGIILTIALVNPIANFGDEHQVCNIGVPITVTIPLISYDILLNVALTGIFINLLRPLLAFRNRNSILLSPPLINASSNNSKVGVQTVLSSNGCPLSDESLARPAHTQASTVIVTSRDGTNV</sequence>
<evidence type="ECO:0000256" key="1">
    <source>
        <dbReference type="SAM" id="Phobius"/>
    </source>
</evidence>
<gene>
    <name evidence="2" type="ORF">B0A48_09584</name>
</gene>
<feature type="transmembrane region" description="Helical" evidence="1">
    <location>
        <begin position="20"/>
        <end position="43"/>
    </location>
</feature>
<proteinExistence type="predicted"/>
<keyword evidence="1" id="KW-0472">Membrane</keyword>
<dbReference type="EMBL" id="NAJO01000021">
    <property type="protein sequence ID" value="OQO04662.1"/>
    <property type="molecule type" value="Genomic_DNA"/>
</dbReference>
<evidence type="ECO:0008006" key="4">
    <source>
        <dbReference type="Google" id="ProtNLM"/>
    </source>
</evidence>
<dbReference type="InParanoid" id="A0A1V8T0H6"/>
<name>A0A1V8T0H6_9PEZI</name>
<protein>
    <recommendedName>
        <fullName evidence="4">G-protein coupled receptors family 1 profile domain-containing protein</fullName>
    </recommendedName>
</protein>